<sequence>MEEMLALHPEFMRMIRRCAVKTAFIQAVHITFAAYQKLKARIPAGSHISLRDAFDVAIGDKALAMPGSLRQSRVARESSPPGRRSL</sequence>
<dbReference type="AlphaFoldDB" id="A0A7S2CMZ6"/>
<accession>A0A7S2CMZ6</accession>
<proteinExistence type="predicted"/>
<organism evidence="1">
    <name type="scientific">Alexandrium andersonii</name>
    <dbReference type="NCBI Taxonomy" id="327968"/>
    <lineage>
        <taxon>Eukaryota</taxon>
        <taxon>Sar</taxon>
        <taxon>Alveolata</taxon>
        <taxon>Dinophyceae</taxon>
        <taxon>Gonyaulacales</taxon>
        <taxon>Pyrocystaceae</taxon>
        <taxon>Alexandrium</taxon>
    </lineage>
</organism>
<evidence type="ECO:0000313" key="1">
    <source>
        <dbReference type="EMBL" id="CAD9430172.1"/>
    </source>
</evidence>
<reference evidence="1" key="1">
    <citation type="submission" date="2021-01" db="EMBL/GenBank/DDBJ databases">
        <authorList>
            <person name="Corre E."/>
            <person name="Pelletier E."/>
            <person name="Niang G."/>
            <person name="Scheremetjew M."/>
            <person name="Finn R."/>
            <person name="Kale V."/>
            <person name="Holt S."/>
            <person name="Cochrane G."/>
            <person name="Meng A."/>
            <person name="Brown T."/>
            <person name="Cohen L."/>
        </authorList>
    </citation>
    <scope>NUCLEOTIDE SEQUENCE</scope>
    <source>
        <strain evidence="1">CCMP2222</strain>
    </source>
</reference>
<dbReference type="EMBL" id="HBGQ01039071">
    <property type="protein sequence ID" value="CAD9430172.1"/>
    <property type="molecule type" value="Transcribed_RNA"/>
</dbReference>
<protein>
    <submittedName>
        <fullName evidence="1">Uncharacterized protein</fullName>
    </submittedName>
</protein>
<name>A0A7S2CMZ6_9DINO</name>
<gene>
    <name evidence="1" type="ORF">AAND1436_LOCUS19194</name>
</gene>